<name>A0ABT4DQ00_9BACL</name>
<reference evidence="5 6" key="1">
    <citation type="submission" date="2022-05" db="EMBL/GenBank/DDBJ databases">
        <title>Genome Sequencing of Bee-Associated Microbes.</title>
        <authorList>
            <person name="Dunlap C."/>
        </authorList>
    </citation>
    <scope>NUCLEOTIDE SEQUENCE [LARGE SCALE GENOMIC DNA]</scope>
    <source>
        <strain evidence="5 6">NRRL NRS-1438</strain>
    </source>
</reference>
<dbReference type="InterPro" id="IPR019800">
    <property type="entry name" value="Glyco_hydro_3_AS"/>
</dbReference>
<feature type="domain" description="Fibronectin type III-like" evidence="4">
    <location>
        <begin position="586"/>
        <end position="656"/>
    </location>
</feature>
<keyword evidence="2 5" id="KW-0378">Hydrolase</keyword>
<dbReference type="InterPro" id="IPR001764">
    <property type="entry name" value="Glyco_hydro_3_N"/>
</dbReference>
<dbReference type="Pfam" id="PF01915">
    <property type="entry name" value="Glyco_hydro_3_C"/>
    <property type="match status" value="1"/>
</dbReference>
<dbReference type="SMART" id="SM01217">
    <property type="entry name" value="Fn3_like"/>
    <property type="match status" value="1"/>
</dbReference>
<protein>
    <submittedName>
        <fullName evidence="5">Glycoside hydrolase family 3 C-terminal domain-containing protein</fullName>
    </submittedName>
</protein>
<comment type="similarity">
    <text evidence="1">Belongs to the glycosyl hydrolase 3 family.</text>
</comment>
<evidence type="ECO:0000313" key="5">
    <source>
        <dbReference type="EMBL" id="MCY9519430.1"/>
    </source>
</evidence>
<organism evidence="5 6">
    <name type="scientific">Paenibacillus apiarius</name>
    <dbReference type="NCBI Taxonomy" id="46240"/>
    <lineage>
        <taxon>Bacteria</taxon>
        <taxon>Bacillati</taxon>
        <taxon>Bacillota</taxon>
        <taxon>Bacilli</taxon>
        <taxon>Bacillales</taxon>
        <taxon>Paenibacillaceae</taxon>
        <taxon>Paenibacillus</taxon>
    </lineage>
</organism>
<dbReference type="GO" id="GO:0016787">
    <property type="term" value="F:hydrolase activity"/>
    <property type="evidence" value="ECO:0007669"/>
    <property type="project" value="UniProtKB-KW"/>
</dbReference>
<evidence type="ECO:0000256" key="1">
    <source>
        <dbReference type="ARBA" id="ARBA00005336"/>
    </source>
</evidence>
<dbReference type="InterPro" id="IPR002772">
    <property type="entry name" value="Glyco_hydro_3_C"/>
</dbReference>
<dbReference type="Pfam" id="PF14310">
    <property type="entry name" value="Fn3-like"/>
    <property type="match status" value="1"/>
</dbReference>
<dbReference type="PANTHER" id="PTHR42715">
    <property type="entry name" value="BETA-GLUCOSIDASE"/>
    <property type="match status" value="1"/>
</dbReference>
<accession>A0ABT4DQ00</accession>
<dbReference type="InterPro" id="IPR026891">
    <property type="entry name" value="Fn3-like"/>
</dbReference>
<dbReference type="EMBL" id="JAMDLW010000008">
    <property type="protein sequence ID" value="MCY9519430.1"/>
    <property type="molecule type" value="Genomic_DNA"/>
</dbReference>
<comment type="caution">
    <text evidence="5">The sequence shown here is derived from an EMBL/GenBank/DDBJ whole genome shotgun (WGS) entry which is preliminary data.</text>
</comment>
<evidence type="ECO:0000256" key="3">
    <source>
        <dbReference type="ARBA" id="ARBA00023277"/>
    </source>
</evidence>
<evidence type="ECO:0000259" key="4">
    <source>
        <dbReference type="SMART" id="SM01217"/>
    </source>
</evidence>
<dbReference type="Pfam" id="PF00933">
    <property type="entry name" value="Glyco_hydro_3"/>
    <property type="match status" value="1"/>
</dbReference>
<dbReference type="InterPro" id="IPR050288">
    <property type="entry name" value="Cellulose_deg_GH3"/>
</dbReference>
<gene>
    <name evidence="5" type="ORF">M5X09_07000</name>
</gene>
<sequence>MEQQLKEWMEQLTLEEKAALTVGGDFWHTRSIERLGIPSISLNDGPHGIRKPKAGTDVGFDSLPATCFPTASALASSWSVELLESVGQAIGDECLALDVQVLLGPGVNIKRSPRGGRNFEYYSEDPVLAGEMGAAFVRGVQSRGIGTSLKHFACNNQEHERMTISSEVDERTLREIYLTAFERVIKQSQPMTVMAAYNKVNGIYATEHRELLEQVLREEWGFTGFVVSDWGAVNDKAASLRAGMDLQMPGRDEETVQRLADMVRNGEFPETVLNQSVERILRIVLATMRNRKPGASFDAEAHHAVARQVAAECFVLLKNEGGLLPLQPDKLRSVSVIGQFAKQPRYQGSGSSQIEPTRVDTAIEQLKKSLGDQVTVSYADGYPGEDRVDEELLNEAAQQAAEADVAVIFAGLPPSFESEGFDRRNIDMPASHNRLIEEVCRVQPNTVVVLSNGSAVAMPWIQGPKAVLEGWLGGQASGAAAADVLLGAVNPSGKLSETFPMRLEDAPDFLNFPGEEGKVRYGEGLYVGYRYYDKKRIEPLFPFGYGLSYTTFELTGMDVNRHHMTDRDTLEVKVCVRNTGARPGSEVVQLYVQDTESRMARPIKELKAFAKVSLQPGEEKEVTLVLQARDFAYYDSERSTWCVESGEFVILAGTSSADLPLRASVMMESTQKVQARFHAMSLFKDVLKRYTAAEALQMLADPSTGGGAPAGLYKDEFLITFMMDMPIGKIAKMMGNIQSEQAIADWISKLNGEA</sequence>
<keyword evidence="6" id="KW-1185">Reference proteome</keyword>
<dbReference type="PANTHER" id="PTHR42715:SF10">
    <property type="entry name" value="BETA-GLUCOSIDASE"/>
    <property type="match status" value="1"/>
</dbReference>
<dbReference type="PROSITE" id="PS00775">
    <property type="entry name" value="GLYCOSYL_HYDROL_F3"/>
    <property type="match status" value="1"/>
</dbReference>
<dbReference type="RefSeq" id="WP_217896838.1">
    <property type="nucleotide sequence ID" value="NZ_JAMDLV010000015.1"/>
</dbReference>
<keyword evidence="3" id="KW-0119">Carbohydrate metabolism</keyword>
<proteinExistence type="inferred from homology"/>
<dbReference type="Proteomes" id="UP001207626">
    <property type="component" value="Unassembled WGS sequence"/>
</dbReference>
<evidence type="ECO:0000313" key="6">
    <source>
        <dbReference type="Proteomes" id="UP001207626"/>
    </source>
</evidence>
<evidence type="ECO:0000256" key="2">
    <source>
        <dbReference type="ARBA" id="ARBA00022801"/>
    </source>
</evidence>